<evidence type="ECO:0000313" key="3">
    <source>
        <dbReference type="Proteomes" id="UP000319138"/>
    </source>
</evidence>
<keyword evidence="2" id="KW-0418">Kinase</keyword>
<accession>A0A556RSE1</accession>
<sequence>MNLSTHFKRSEFACKCGCGFSDINPQLIEVLEDIRNHFNAPVIINSGCRCERHNQAVGGKPHSQHVLGNAADIRVKNTTPKAVADYLEKKYPDKFGIGRYRTFAHVDVRAVKARWGTNG</sequence>
<comment type="caution">
    <text evidence="2">The sequence shown here is derived from an EMBL/GenBank/DDBJ whole genome shotgun (WGS) entry which is preliminary data.</text>
</comment>
<dbReference type="AlphaFoldDB" id="A0A556RSE1"/>
<gene>
    <name evidence="2" type="ORF">FPQ14_00355</name>
</gene>
<dbReference type="RefSeq" id="WP_144187431.1">
    <property type="nucleotide sequence ID" value="NZ_VMHL01000001.1"/>
</dbReference>
<name>A0A556RSE1_9GAMM</name>
<keyword evidence="2" id="KW-0808">Transferase</keyword>
<organism evidence="2 3">
    <name type="scientific">Gilliamella apicola</name>
    <dbReference type="NCBI Taxonomy" id="1196095"/>
    <lineage>
        <taxon>Bacteria</taxon>
        <taxon>Pseudomonadati</taxon>
        <taxon>Pseudomonadota</taxon>
        <taxon>Gammaproteobacteria</taxon>
        <taxon>Orbales</taxon>
        <taxon>Orbaceae</taxon>
        <taxon>Gilliamella</taxon>
    </lineage>
</organism>
<dbReference type="Gene3D" id="3.30.1380.10">
    <property type="match status" value="1"/>
</dbReference>
<proteinExistence type="predicted"/>
<dbReference type="EMBL" id="VMHL01000001">
    <property type="protein sequence ID" value="TSJ91753.1"/>
    <property type="molecule type" value="Genomic_DNA"/>
</dbReference>
<dbReference type="SUPFAM" id="SSF55166">
    <property type="entry name" value="Hedgehog/DD-peptidase"/>
    <property type="match status" value="1"/>
</dbReference>
<evidence type="ECO:0000259" key="1">
    <source>
        <dbReference type="Pfam" id="PF08291"/>
    </source>
</evidence>
<feature type="domain" description="Peptidase M15A C-terminal" evidence="1">
    <location>
        <begin position="6"/>
        <end position="107"/>
    </location>
</feature>
<keyword evidence="2" id="KW-0723">Serine/threonine-protein kinase</keyword>
<dbReference type="InterPro" id="IPR009045">
    <property type="entry name" value="Zn_M74/Hedgehog-like"/>
</dbReference>
<protein>
    <submittedName>
        <fullName evidence="2">Serine/threonine protein kinase</fullName>
    </submittedName>
</protein>
<reference evidence="2 3" key="1">
    <citation type="submission" date="2019-07" db="EMBL/GenBank/DDBJ databases">
        <title>Gilliamella genomes.</title>
        <authorList>
            <person name="Zheng H."/>
        </authorList>
    </citation>
    <scope>NUCLEOTIDE SEQUENCE [LARGE SCALE GENOMIC DNA]</scope>
    <source>
        <strain evidence="2 3">W8131</strain>
    </source>
</reference>
<dbReference type="GO" id="GO:0004674">
    <property type="term" value="F:protein serine/threonine kinase activity"/>
    <property type="evidence" value="ECO:0007669"/>
    <property type="project" value="UniProtKB-KW"/>
</dbReference>
<dbReference type="InterPro" id="IPR013230">
    <property type="entry name" value="Peptidase_M15A_C"/>
</dbReference>
<dbReference type="Pfam" id="PF08291">
    <property type="entry name" value="Peptidase_M15_3"/>
    <property type="match status" value="1"/>
</dbReference>
<evidence type="ECO:0000313" key="2">
    <source>
        <dbReference type="EMBL" id="TSJ91753.1"/>
    </source>
</evidence>
<dbReference type="Proteomes" id="UP000319138">
    <property type="component" value="Unassembled WGS sequence"/>
</dbReference>